<dbReference type="EMBL" id="JACCKX010000001">
    <property type="protein sequence ID" value="NZA02008.1"/>
    <property type="molecule type" value="Genomic_DNA"/>
</dbReference>
<sequence>MKKLPILIGALFLAGCVTVPPNTFVVTPELLQQRQLETRRYDGIKEADLITASANVLQDLGFNLENSETKLGVLTASKQRDATNGGEVAAAIIVALLGGGAMAISKDQTIRVALVVRPVNDSSGKAMSDSHFVRVTFQRLVRRTDNSTIAQTLREPELYQDFYERVSKSVFLEAQKYEIPIHCNSSVSVTS</sequence>
<keyword evidence="2" id="KW-1185">Reference proteome</keyword>
<protein>
    <recommendedName>
        <fullName evidence="3">Lipoprotein</fullName>
    </recommendedName>
</protein>
<name>A0A853IXY2_9BURK</name>
<dbReference type="AlphaFoldDB" id="A0A853IXY2"/>
<evidence type="ECO:0000313" key="2">
    <source>
        <dbReference type="Proteomes" id="UP000589716"/>
    </source>
</evidence>
<proteinExistence type="predicted"/>
<reference evidence="1 2" key="1">
    <citation type="submission" date="2020-07" db="EMBL/GenBank/DDBJ databases">
        <authorList>
            <person name="Maaloum M."/>
        </authorList>
    </citation>
    <scope>NUCLEOTIDE SEQUENCE [LARGE SCALE GENOMIC DNA]</scope>
    <source>
        <strain evidence="1 2">GCS-AN-3</strain>
    </source>
</reference>
<evidence type="ECO:0000313" key="1">
    <source>
        <dbReference type="EMBL" id="NZA02008.1"/>
    </source>
</evidence>
<gene>
    <name evidence="1" type="ORF">H0I39_10045</name>
</gene>
<dbReference type="RefSeq" id="WP_180550388.1">
    <property type="nucleotide sequence ID" value="NZ_JACCKX010000001.1"/>
</dbReference>
<organism evidence="1 2">
    <name type="scientific">Ottowia beijingensis</name>
    <dbReference type="NCBI Taxonomy" id="1207057"/>
    <lineage>
        <taxon>Bacteria</taxon>
        <taxon>Pseudomonadati</taxon>
        <taxon>Pseudomonadota</taxon>
        <taxon>Betaproteobacteria</taxon>
        <taxon>Burkholderiales</taxon>
        <taxon>Comamonadaceae</taxon>
        <taxon>Ottowia</taxon>
    </lineage>
</organism>
<evidence type="ECO:0008006" key="3">
    <source>
        <dbReference type="Google" id="ProtNLM"/>
    </source>
</evidence>
<comment type="caution">
    <text evidence="1">The sequence shown here is derived from an EMBL/GenBank/DDBJ whole genome shotgun (WGS) entry which is preliminary data.</text>
</comment>
<accession>A0A853IXY2</accession>
<dbReference type="Proteomes" id="UP000589716">
    <property type="component" value="Unassembled WGS sequence"/>
</dbReference>
<dbReference type="PROSITE" id="PS51257">
    <property type="entry name" value="PROKAR_LIPOPROTEIN"/>
    <property type="match status" value="1"/>
</dbReference>